<evidence type="ECO:0000313" key="1">
    <source>
        <dbReference type="EMBL" id="TGY77675.1"/>
    </source>
</evidence>
<dbReference type="Proteomes" id="UP000306319">
    <property type="component" value="Unassembled WGS sequence"/>
</dbReference>
<keyword evidence="2" id="KW-1185">Reference proteome</keyword>
<accession>A0AC61RKA5</accession>
<keyword evidence="1" id="KW-0675">Receptor</keyword>
<gene>
    <name evidence="1" type="ORF">E5331_13270</name>
</gene>
<sequence length="1042" mass="115395">MRMIKHVTIFLCMLFVFIGVSAQTKTLTGTVKDANQEPLIGVSIVEKGTSNGTITDLDGNFSIKVNPKSSLVFSYVGYAPQTIVVGSQDHINVVMREDNKELEELVVVGYGVQKKSDVTGSISSVSANDIKGLATTDAGAALQGKASGVQVLNSSGAPGEGAKIRIRGYSSNSGQLGPLLIVDGLKVDNIQYLDPSMIESMEVLKDAASAAIYGAEAGNGVILITTKNGNVRDGQPRVIYSFKAINQRLGKTPEIFGAKDWIRYKELSGYDMKKLCSDNGVNYDNPAETDWIKEVFEPSWATQHSVIFQGGNEKGNFFTSINYIDNDGIVKGKKDTYSRLTAQLNAEYKLYDWIKVGTNTSIERWHTRSITQQSAYGSMLAPALLLDPLTPVYWESTKDFTADMMTQYEADPSMIKIAPNGKYYATSKFQTDDNGNPILQLDRNNQKNSGFTVRGTGFLDLMPLKGLVLTSRFSYRISQHNSHNYAEPYYMNGQAKATDYEISAAANNGYYYQWENFINYNNSFGKHDIGAMIGMSFTQTKTDNVSASAKGTGGSKILNGDGPLFQYLDFVNSAETTTKSIGNIIGLATSLSYFGRVMYAYDNRYNVQFNFRADAFDTSKLPANKRWGKFPSVSVGWTTSNEAFFRDNVNPSVMSFLKIRGSWGKNGNINVLNNYPYVSPISYNSAWYQYGDNPNQYYGSYPTGLANPDLRWETSEQFDLGIDMRFLDGRLTAGLDYYNKNTNDLLIQINPVPEVYSNTTTINAGKINNRGFELELGWRDNIGDFSYSVSANMSTLRNRVTYLYDDIARIITAKGGVDGTNNMVSSAMERGHSIWYFRAYDYAGVNKETGAPMFRNGAGNIVSSSELTEEDMTDIGSAIPKVTYGVTLNLAWKGLDLTVFGTGVAGNKIYNVLYRADTPMRNSLKYYMDNAWTADNHNAKMPEVGQVAHDRNFWSSSASMFNGSYFKIKQIQLGYTVPKELTRKAFIKDLRFFVSLDDFFTFSKYPGMDPETATTSNNGAAGYDIGSYPTMKKVTFGATIGF</sequence>
<protein>
    <submittedName>
        <fullName evidence="1">TonB-dependent receptor</fullName>
    </submittedName>
</protein>
<name>A0AC61RKA5_9BACT</name>
<evidence type="ECO:0000313" key="2">
    <source>
        <dbReference type="Proteomes" id="UP000306319"/>
    </source>
</evidence>
<organism evidence="1 2">
    <name type="scientific">Lepagella muris</name>
    <dbReference type="NCBI Taxonomy" id="3032870"/>
    <lineage>
        <taxon>Bacteria</taxon>
        <taxon>Pseudomonadati</taxon>
        <taxon>Bacteroidota</taxon>
        <taxon>Bacteroidia</taxon>
        <taxon>Bacteroidales</taxon>
        <taxon>Muribaculaceae</taxon>
        <taxon>Lepagella</taxon>
    </lineage>
</organism>
<comment type="caution">
    <text evidence="1">The sequence shown here is derived from an EMBL/GenBank/DDBJ whole genome shotgun (WGS) entry which is preliminary data.</text>
</comment>
<dbReference type="EMBL" id="SRYB01000021">
    <property type="protein sequence ID" value="TGY77675.1"/>
    <property type="molecule type" value="Genomic_DNA"/>
</dbReference>
<proteinExistence type="predicted"/>
<reference evidence="1" key="1">
    <citation type="submission" date="2019-04" db="EMBL/GenBank/DDBJ databases">
        <title>Microbes associate with the intestines of laboratory mice.</title>
        <authorList>
            <person name="Navarre W."/>
            <person name="Wong E."/>
            <person name="Huang K."/>
            <person name="Tropini C."/>
            <person name="Ng K."/>
            <person name="Yu B."/>
        </authorList>
    </citation>
    <scope>NUCLEOTIDE SEQUENCE</scope>
    <source>
        <strain evidence="1">NM04_E33</strain>
    </source>
</reference>